<name>A0A6J5RRT7_9CAUD</name>
<organism evidence="1">
    <name type="scientific">uncultured Caudovirales phage</name>
    <dbReference type="NCBI Taxonomy" id="2100421"/>
    <lineage>
        <taxon>Viruses</taxon>
        <taxon>Duplodnaviria</taxon>
        <taxon>Heunggongvirae</taxon>
        <taxon>Uroviricota</taxon>
        <taxon>Caudoviricetes</taxon>
        <taxon>Peduoviridae</taxon>
        <taxon>Maltschvirus</taxon>
        <taxon>Maltschvirus maltsch</taxon>
    </lineage>
</organism>
<dbReference type="Pfam" id="PF09956">
    <property type="entry name" value="Phage_cement_2"/>
    <property type="match status" value="1"/>
</dbReference>
<accession>A0A6J5RRT7</accession>
<evidence type="ECO:0000313" key="1">
    <source>
        <dbReference type="EMBL" id="CAB4194564.1"/>
    </source>
</evidence>
<dbReference type="EMBL" id="LR797213">
    <property type="protein sequence ID" value="CAB4194564.1"/>
    <property type="molecule type" value="Genomic_DNA"/>
</dbReference>
<reference evidence="1" key="1">
    <citation type="submission" date="2020-05" db="EMBL/GenBank/DDBJ databases">
        <authorList>
            <person name="Chiriac C."/>
            <person name="Salcher M."/>
            <person name="Ghai R."/>
            <person name="Kavagutti S V."/>
        </authorList>
    </citation>
    <scope>NUCLEOTIDE SEQUENCE</scope>
</reference>
<dbReference type="InterPro" id="IPR011231">
    <property type="entry name" value="Phage_VT1-Sakai_H0018"/>
</dbReference>
<protein>
    <submittedName>
        <fullName evidence="1">Uncharacterized protein</fullName>
    </submittedName>
</protein>
<proteinExistence type="predicted"/>
<sequence>MAFEEGLKSITLNADSSIGSYTGVPGLPGSADPNNGKQYCFVKVTGAKTAGLAVLATDNVIGVLQNKPQKTGAAATVGIFGVSFVVTGAGVSSTNIAAGDKVVSDTAGAAVKWTADSSYTTTPKVVCGVALAASSVAGELIPVLLG</sequence>
<gene>
    <name evidence="1" type="ORF">UFOVP1264_19</name>
</gene>